<reference evidence="1 2" key="1">
    <citation type="submission" date="2005-09" db="EMBL/GenBank/DDBJ databases">
        <authorList>
            <person name="Woods D.E."/>
            <person name="Nierman W.C."/>
        </authorList>
    </citation>
    <scope>NUCLEOTIDE SEQUENCE [LARGE SCALE GENOMIC DNA]</scope>
    <source>
        <strain evidence="1 2">1710b</strain>
    </source>
</reference>
<evidence type="ECO:0000313" key="2">
    <source>
        <dbReference type="Proteomes" id="UP000002700"/>
    </source>
</evidence>
<organism evidence="1 2">
    <name type="scientific">Burkholderia pseudomallei (strain 1710b)</name>
    <dbReference type="NCBI Taxonomy" id="320372"/>
    <lineage>
        <taxon>Bacteria</taxon>
        <taxon>Pseudomonadati</taxon>
        <taxon>Pseudomonadota</taxon>
        <taxon>Betaproteobacteria</taxon>
        <taxon>Burkholderiales</taxon>
        <taxon>Burkholderiaceae</taxon>
        <taxon>Burkholderia</taxon>
        <taxon>pseudomallei group</taxon>
    </lineage>
</organism>
<accession>Q3JXL6</accession>
<dbReference type="KEGG" id="bpm:BURPS1710b_0271"/>
<dbReference type="EnsemblBacteria" id="ABA48616">
    <property type="protein sequence ID" value="ABA48616"/>
    <property type="gene ID" value="BURPS1710b_0271"/>
</dbReference>
<protein>
    <submittedName>
        <fullName evidence="1">Uncharacterized protein</fullName>
    </submittedName>
</protein>
<dbReference type="EMBL" id="CP000124">
    <property type="protein sequence ID" value="ABA48616.1"/>
    <property type="molecule type" value="Genomic_DNA"/>
</dbReference>
<sequence length="586" mass="65861">MLRGCFGAASACVADIRVSRCVSFSTSKFQYAGASARGRFADAWPERGAPARRSMRDADGFELGELFERRAAELAAVARLLEAAERQVGVEHVVRVDPDDARLQPRHDAMHVRQVLRPHARREPEVGVVREPHRVVDRVERRDRDDRPEHLLAHDPHRRRGVDEHRRLHEIAAVERARAAGDERRALLLRGADVAEHALEVPLRHERADLRVRIEARADLHRFGGRGDAGDDPLEQALLHVHARARRADLPLIEEDALRRAMRGEVGVGIVQDDQRRFPAELEREARHPLDGRVADRAAHADRAREGDLVDARMRGERRARLGARARHDVQHAVGQPRFLRELAQAQRGERRFLRRLQHHRAAACERGRDLPQRDRERKIPRHDRADDAHRLAARIREILGAGGRGDRCIERRAFELRRPTGHVADVLGAAQHVDRARDADQLAGFERLERGELVRVALEALGELMQQLFAARGPHARPVARIERAARGGHGRVDIARVARGDFRDRHLGRRIDDGQIAARARLGGAAVDPVAELAAGEKAGLALMLGRKSGQVHGDLVRNKKTRWLNERTKALTAASPARRAACR</sequence>
<dbReference type="HOGENOM" id="CLU_465165_0_0_4"/>
<dbReference type="AlphaFoldDB" id="Q3JXL6"/>
<proteinExistence type="predicted"/>
<evidence type="ECO:0000313" key="1">
    <source>
        <dbReference type="EMBL" id="ABA48616.1"/>
    </source>
</evidence>
<name>Q3JXL6_BURP1</name>
<gene>
    <name evidence="1" type="ordered locus">BURPS1710b_0271</name>
</gene>
<dbReference type="Proteomes" id="UP000002700">
    <property type="component" value="Chromosome I"/>
</dbReference>